<keyword evidence="2" id="KW-1185">Reference proteome</keyword>
<evidence type="ECO:0000313" key="2">
    <source>
        <dbReference type="Proteomes" id="UP001057402"/>
    </source>
</evidence>
<organism evidence="1 2">
    <name type="scientific">Melastoma candidum</name>
    <dbReference type="NCBI Taxonomy" id="119954"/>
    <lineage>
        <taxon>Eukaryota</taxon>
        <taxon>Viridiplantae</taxon>
        <taxon>Streptophyta</taxon>
        <taxon>Embryophyta</taxon>
        <taxon>Tracheophyta</taxon>
        <taxon>Spermatophyta</taxon>
        <taxon>Magnoliopsida</taxon>
        <taxon>eudicotyledons</taxon>
        <taxon>Gunneridae</taxon>
        <taxon>Pentapetalae</taxon>
        <taxon>rosids</taxon>
        <taxon>malvids</taxon>
        <taxon>Myrtales</taxon>
        <taxon>Melastomataceae</taxon>
        <taxon>Melastomatoideae</taxon>
        <taxon>Melastomateae</taxon>
        <taxon>Melastoma</taxon>
    </lineage>
</organism>
<dbReference type="Proteomes" id="UP001057402">
    <property type="component" value="Chromosome 2"/>
</dbReference>
<accession>A0ACB9S8D6</accession>
<name>A0ACB9S8D6_9MYRT</name>
<sequence>MSDFFSLGGGGGGVGGSGGGVTDRTTAGVGTVGGGGAATTSNQQMFLPDQKNYPVANPPDAFYWHWNDSSTAPAAAAVVPWFYHPGHGDHPQDGQQLFRLHHHQQDLYAAAAAAAAAADSGGSRGGGGLGVGFGVGGGGIGGRSCQDCGNQAKKDCTHVRCRTCCKSRGFDCPTHVKSTWVPAAKRRERQQQLAATKRHQPPGRDESDKKSRFDKCRLRLTDTEDNSVVAAAPCTRLTSNNTSSGLELGSFPAELGAPATFRCVRVSSLDNPDDQYAYQTSVSIGGHVFKGILYDHGPEGSYYDSDAPLLVGRGGGGDTTSSGGVVQPLDLIAASSSAAVGISGNAGAYYDPSMYHSATTAAGLDAYNTAGTQFFPHQR</sequence>
<evidence type="ECO:0000313" key="1">
    <source>
        <dbReference type="EMBL" id="KAI4386786.1"/>
    </source>
</evidence>
<comment type="caution">
    <text evidence="1">The sequence shown here is derived from an EMBL/GenBank/DDBJ whole genome shotgun (WGS) entry which is preliminary data.</text>
</comment>
<protein>
    <submittedName>
        <fullName evidence="1">Uncharacterized protein</fullName>
    </submittedName>
</protein>
<proteinExistence type="predicted"/>
<dbReference type="EMBL" id="CM042881">
    <property type="protein sequence ID" value="KAI4386786.1"/>
    <property type="molecule type" value="Genomic_DNA"/>
</dbReference>
<reference evidence="2" key="1">
    <citation type="journal article" date="2023" name="Front. Plant Sci.">
        <title>Chromosomal-level genome assembly of Melastoma candidum provides insights into trichome evolution.</title>
        <authorList>
            <person name="Zhong Y."/>
            <person name="Wu W."/>
            <person name="Sun C."/>
            <person name="Zou P."/>
            <person name="Liu Y."/>
            <person name="Dai S."/>
            <person name="Zhou R."/>
        </authorList>
    </citation>
    <scope>NUCLEOTIDE SEQUENCE [LARGE SCALE GENOMIC DNA]</scope>
</reference>
<gene>
    <name evidence="1" type="ORF">MLD38_004688</name>
</gene>